<dbReference type="EMBL" id="CAJNOQ010000851">
    <property type="protein sequence ID" value="CAF0844940.1"/>
    <property type="molecule type" value="Genomic_DNA"/>
</dbReference>
<organism evidence="1 5">
    <name type="scientific">Didymodactylos carnosus</name>
    <dbReference type="NCBI Taxonomy" id="1234261"/>
    <lineage>
        <taxon>Eukaryota</taxon>
        <taxon>Metazoa</taxon>
        <taxon>Spiralia</taxon>
        <taxon>Gnathifera</taxon>
        <taxon>Rotifera</taxon>
        <taxon>Eurotatoria</taxon>
        <taxon>Bdelloidea</taxon>
        <taxon>Philodinida</taxon>
        <taxon>Philodinidae</taxon>
        <taxon>Didymodactylos</taxon>
    </lineage>
</organism>
<comment type="caution">
    <text evidence="1">The sequence shown here is derived from an EMBL/GenBank/DDBJ whole genome shotgun (WGS) entry which is preliminary data.</text>
</comment>
<gene>
    <name evidence="1" type="ORF">GPM918_LOCUS5762</name>
    <name evidence="2" type="ORF">OVA965_LOCUS35269</name>
    <name evidence="3" type="ORF">SRO942_LOCUS5760</name>
    <name evidence="4" type="ORF">TMI583_LOCUS36230</name>
</gene>
<dbReference type="Proteomes" id="UP000677228">
    <property type="component" value="Unassembled WGS sequence"/>
</dbReference>
<dbReference type="OrthoDB" id="9970481at2759"/>
<keyword evidence="5" id="KW-1185">Reference proteome</keyword>
<evidence type="ECO:0000313" key="5">
    <source>
        <dbReference type="Proteomes" id="UP000663829"/>
    </source>
</evidence>
<name>A0A813VLE4_9BILA</name>
<dbReference type="EMBL" id="CAJOBA010052448">
    <property type="protein sequence ID" value="CAF4254892.1"/>
    <property type="molecule type" value="Genomic_DNA"/>
</dbReference>
<evidence type="ECO:0000313" key="3">
    <source>
        <dbReference type="EMBL" id="CAF3632433.1"/>
    </source>
</evidence>
<dbReference type="Proteomes" id="UP000681722">
    <property type="component" value="Unassembled WGS sequence"/>
</dbReference>
<evidence type="ECO:0000313" key="2">
    <source>
        <dbReference type="EMBL" id="CAF1461747.1"/>
    </source>
</evidence>
<sequence>MIKAVKPFNRTCAGYAHSNNCEYYQCFEERFPCGEKYWMKVWGYKYCERLTKHLQNFDSVGQRLVLHIKKCLFKKFSNARYYNMNEINCNQLKTSAYRLLYECYTENRLFCDAYDSNRNCFQELIDNNERHDYQAMKTMIGVANKCHPKKINLLQRSTEKCQIIV</sequence>
<accession>A0A813VLE4</accession>
<dbReference type="EMBL" id="CAJNOK010030583">
    <property type="protein sequence ID" value="CAF1461747.1"/>
    <property type="molecule type" value="Genomic_DNA"/>
</dbReference>
<reference evidence="1" key="1">
    <citation type="submission" date="2021-02" db="EMBL/GenBank/DDBJ databases">
        <authorList>
            <person name="Nowell W R."/>
        </authorList>
    </citation>
    <scope>NUCLEOTIDE SEQUENCE</scope>
</reference>
<dbReference type="EMBL" id="CAJOBC010000850">
    <property type="protein sequence ID" value="CAF3632433.1"/>
    <property type="molecule type" value="Genomic_DNA"/>
</dbReference>
<dbReference type="Proteomes" id="UP000682733">
    <property type="component" value="Unassembled WGS sequence"/>
</dbReference>
<proteinExistence type="predicted"/>
<evidence type="ECO:0000313" key="1">
    <source>
        <dbReference type="EMBL" id="CAF0844940.1"/>
    </source>
</evidence>
<dbReference type="AlphaFoldDB" id="A0A813VLE4"/>
<dbReference type="Proteomes" id="UP000663829">
    <property type="component" value="Unassembled WGS sequence"/>
</dbReference>
<evidence type="ECO:0000313" key="4">
    <source>
        <dbReference type="EMBL" id="CAF4254892.1"/>
    </source>
</evidence>
<protein>
    <submittedName>
        <fullName evidence="1">Uncharacterized protein</fullName>
    </submittedName>
</protein>